<dbReference type="PANTHER" id="PTHR45528">
    <property type="entry name" value="SENSOR HISTIDINE KINASE CPXA"/>
    <property type="match status" value="1"/>
</dbReference>
<keyword evidence="10" id="KW-0067">ATP-binding</keyword>
<keyword evidence="8" id="KW-0547">Nucleotide-binding</keyword>
<protein>
    <recommendedName>
        <fullName evidence="3">histidine kinase</fullName>
        <ecNumber evidence="3">2.7.13.3</ecNumber>
    </recommendedName>
</protein>
<comment type="subcellular location">
    <subcellularLocation>
        <location evidence="2">Cell membrane</location>
        <topology evidence="2">Multi-pass membrane protein</topology>
    </subcellularLocation>
</comment>
<evidence type="ECO:0000259" key="16">
    <source>
        <dbReference type="PROSITE" id="PS50885"/>
    </source>
</evidence>
<accession>A0A9W3KE28</accession>
<dbReference type="SMART" id="SM00387">
    <property type="entry name" value="HATPase_c"/>
    <property type="match status" value="1"/>
</dbReference>
<evidence type="ECO:0000256" key="13">
    <source>
        <dbReference type="ARBA" id="ARBA00023136"/>
    </source>
</evidence>
<gene>
    <name evidence="17" type="ORF">YBT1518_19930</name>
</gene>
<keyword evidence="9 17" id="KW-0418">Kinase</keyword>
<name>A0A9W3KE28_BACTU</name>
<evidence type="ECO:0000256" key="7">
    <source>
        <dbReference type="ARBA" id="ARBA00022692"/>
    </source>
</evidence>
<dbReference type="KEGG" id="bthu:YBT1518_19930"/>
<dbReference type="CDD" id="cd00075">
    <property type="entry name" value="HATPase"/>
    <property type="match status" value="1"/>
</dbReference>
<comment type="catalytic activity">
    <reaction evidence="1">
        <text>ATP + protein L-histidine = ADP + protein N-phospho-L-histidine.</text>
        <dbReference type="EC" id="2.7.13.3"/>
    </reaction>
</comment>
<dbReference type="SUPFAM" id="SSF158472">
    <property type="entry name" value="HAMP domain-like"/>
    <property type="match status" value="1"/>
</dbReference>
<evidence type="ECO:0000256" key="4">
    <source>
        <dbReference type="ARBA" id="ARBA00022475"/>
    </source>
</evidence>
<dbReference type="PRINTS" id="PR00344">
    <property type="entry name" value="BCTRLSENSOR"/>
</dbReference>
<dbReference type="PROSITE" id="PS50109">
    <property type="entry name" value="HIS_KIN"/>
    <property type="match status" value="1"/>
</dbReference>
<dbReference type="InterPro" id="IPR005467">
    <property type="entry name" value="His_kinase_dom"/>
</dbReference>
<evidence type="ECO:0000256" key="8">
    <source>
        <dbReference type="ARBA" id="ARBA00022741"/>
    </source>
</evidence>
<dbReference type="CDD" id="cd06225">
    <property type="entry name" value="HAMP"/>
    <property type="match status" value="1"/>
</dbReference>
<keyword evidence="12" id="KW-0902">Two-component regulatory system</keyword>
<evidence type="ECO:0000259" key="15">
    <source>
        <dbReference type="PROSITE" id="PS50109"/>
    </source>
</evidence>
<sequence>MLMLKKLSLKNQFILTFAAVIFLSIVSTVCTLILIYSFLFIYNEKSVLPANHYEKQVPSIEKFVEMNGDKIVDLSYQKKIEKVIPMQGITYQVMNTNGNRLYGTLSDELLKNDKEVYHKINTSTQNGKLITKYIPIMSNDQLVGVLAVRYILAASIDYYIEYVFIIAFLIPFIFLTLYSYLLAKRLGKQLNKPIKEVIMASQKIKNKDLDFEIKYESENEIGILIDSFNSMKEELKNSLYVQWKLEQERRDMVASIAHDLRTPLTIILSHVEVLMEPMPNNQKRLHHYLQTIKNNTERVLHLTEEMRRISEVDNPDFTLMICNIAPAEMIPEMLEEFKELAKNEDIQLTYTLLIKPEEKNLKFALDPNRLHQILTNIISNSIRFTPKKGRINVQVEVKKDVMSFSISDSGVGFNTKDIPFLFSKFYQGDLSRSNQLHHGLGLYIVEKLVEKHGGEIHAENNEIQGARISFTIHALFSNKKRNYELS</sequence>
<evidence type="ECO:0000256" key="12">
    <source>
        <dbReference type="ARBA" id="ARBA00023012"/>
    </source>
</evidence>
<evidence type="ECO:0000256" key="2">
    <source>
        <dbReference type="ARBA" id="ARBA00004651"/>
    </source>
</evidence>
<feature type="domain" description="Histidine kinase" evidence="15">
    <location>
        <begin position="255"/>
        <end position="476"/>
    </location>
</feature>
<proteinExistence type="predicted"/>
<dbReference type="GO" id="GO:0005886">
    <property type="term" value="C:plasma membrane"/>
    <property type="evidence" value="ECO:0007669"/>
    <property type="project" value="UniProtKB-SubCell"/>
</dbReference>
<dbReference type="EC" id="2.7.13.3" evidence="3"/>
<keyword evidence="6" id="KW-0808">Transferase</keyword>
<feature type="transmembrane region" description="Helical" evidence="14">
    <location>
        <begin position="162"/>
        <end position="183"/>
    </location>
</feature>
<dbReference type="Gene3D" id="3.30.565.10">
    <property type="entry name" value="Histidine kinase-like ATPase, C-terminal domain"/>
    <property type="match status" value="1"/>
</dbReference>
<evidence type="ECO:0000256" key="6">
    <source>
        <dbReference type="ARBA" id="ARBA00022679"/>
    </source>
</evidence>
<keyword evidence="7 14" id="KW-0812">Transmembrane</keyword>
<keyword evidence="5" id="KW-0597">Phosphoprotein</keyword>
<dbReference type="PANTHER" id="PTHR45528:SF8">
    <property type="entry name" value="HISTIDINE KINASE"/>
    <property type="match status" value="1"/>
</dbReference>
<evidence type="ECO:0000256" key="3">
    <source>
        <dbReference type="ARBA" id="ARBA00012438"/>
    </source>
</evidence>
<dbReference type="AlphaFoldDB" id="A0A9W3KE28"/>
<reference evidence="17 18" key="1">
    <citation type="submission" date="2013-05" db="EMBL/GenBank/DDBJ databases">
        <title>Complete genome sequence of Bacillus thuringiensis YBT-1518, a typical strain with high toxicity to nematode.</title>
        <authorList>
            <person name="Wang P."/>
            <person name="Zhang C."/>
            <person name="Guo M."/>
            <person name="Guo S."/>
            <person name="Zhu Y."/>
            <person name="Zheng J."/>
            <person name="Zhu L."/>
            <person name="Ruan L."/>
            <person name="Peng D."/>
            <person name="Sun M."/>
        </authorList>
    </citation>
    <scope>NUCLEOTIDE SEQUENCE [LARGE SCALE GENOMIC DNA]</scope>
    <source>
        <strain evidence="17 18">YBT-1518</strain>
    </source>
</reference>
<dbReference type="Proteomes" id="UP000018566">
    <property type="component" value="Chromosome"/>
</dbReference>
<dbReference type="EMBL" id="CP005935">
    <property type="protein sequence ID" value="AHA73118.1"/>
    <property type="molecule type" value="Genomic_DNA"/>
</dbReference>
<dbReference type="GO" id="GO:0005524">
    <property type="term" value="F:ATP binding"/>
    <property type="evidence" value="ECO:0007669"/>
    <property type="project" value="UniProtKB-KW"/>
</dbReference>
<keyword evidence="13 14" id="KW-0472">Membrane</keyword>
<dbReference type="SUPFAM" id="SSF47384">
    <property type="entry name" value="Homodimeric domain of signal transducing histidine kinase"/>
    <property type="match status" value="1"/>
</dbReference>
<dbReference type="InterPro" id="IPR003660">
    <property type="entry name" value="HAMP_dom"/>
</dbReference>
<dbReference type="Pfam" id="PF02518">
    <property type="entry name" value="HATPase_c"/>
    <property type="match status" value="1"/>
</dbReference>
<feature type="domain" description="HAMP" evidence="16">
    <location>
        <begin position="188"/>
        <end position="240"/>
    </location>
</feature>
<feature type="transmembrane region" description="Helical" evidence="14">
    <location>
        <begin position="12"/>
        <end position="42"/>
    </location>
</feature>
<dbReference type="InterPro" id="IPR036097">
    <property type="entry name" value="HisK_dim/P_sf"/>
</dbReference>
<dbReference type="SUPFAM" id="SSF55874">
    <property type="entry name" value="ATPase domain of HSP90 chaperone/DNA topoisomerase II/histidine kinase"/>
    <property type="match status" value="1"/>
</dbReference>
<evidence type="ECO:0000256" key="5">
    <source>
        <dbReference type="ARBA" id="ARBA00022553"/>
    </source>
</evidence>
<keyword evidence="4" id="KW-1003">Cell membrane</keyword>
<dbReference type="Pfam" id="PF00512">
    <property type="entry name" value="HisKA"/>
    <property type="match status" value="1"/>
</dbReference>
<evidence type="ECO:0000313" key="17">
    <source>
        <dbReference type="EMBL" id="AHA73118.1"/>
    </source>
</evidence>
<evidence type="ECO:0000256" key="1">
    <source>
        <dbReference type="ARBA" id="ARBA00000085"/>
    </source>
</evidence>
<dbReference type="GO" id="GO:0000155">
    <property type="term" value="F:phosphorelay sensor kinase activity"/>
    <property type="evidence" value="ECO:0007669"/>
    <property type="project" value="InterPro"/>
</dbReference>
<dbReference type="SMART" id="SM00388">
    <property type="entry name" value="HisKA"/>
    <property type="match status" value="1"/>
</dbReference>
<evidence type="ECO:0000256" key="10">
    <source>
        <dbReference type="ARBA" id="ARBA00022840"/>
    </source>
</evidence>
<dbReference type="SMART" id="SM00304">
    <property type="entry name" value="HAMP"/>
    <property type="match status" value="1"/>
</dbReference>
<dbReference type="CDD" id="cd00082">
    <property type="entry name" value="HisKA"/>
    <property type="match status" value="1"/>
</dbReference>
<dbReference type="PROSITE" id="PS50885">
    <property type="entry name" value="HAMP"/>
    <property type="match status" value="1"/>
</dbReference>
<evidence type="ECO:0000313" key="18">
    <source>
        <dbReference type="Proteomes" id="UP000018566"/>
    </source>
</evidence>
<evidence type="ECO:0000256" key="9">
    <source>
        <dbReference type="ARBA" id="ARBA00022777"/>
    </source>
</evidence>
<evidence type="ECO:0000256" key="14">
    <source>
        <dbReference type="SAM" id="Phobius"/>
    </source>
</evidence>
<keyword evidence="11 14" id="KW-1133">Transmembrane helix</keyword>
<dbReference type="Gene3D" id="1.10.287.130">
    <property type="match status" value="1"/>
</dbReference>
<evidence type="ECO:0000256" key="11">
    <source>
        <dbReference type="ARBA" id="ARBA00022989"/>
    </source>
</evidence>
<dbReference type="Pfam" id="PF00672">
    <property type="entry name" value="HAMP"/>
    <property type="match status" value="1"/>
</dbReference>
<dbReference type="Gene3D" id="6.10.340.10">
    <property type="match status" value="1"/>
</dbReference>
<dbReference type="InterPro" id="IPR004358">
    <property type="entry name" value="Sig_transdc_His_kin-like_C"/>
</dbReference>
<dbReference type="InterPro" id="IPR036890">
    <property type="entry name" value="HATPase_C_sf"/>
</dbReference>
<dbReference type="InterPro" id="IPR050398">
    <property type="entry name" value="HssS/ArlS-like"/>
</dbReference>
<dbReference type="InterPro" id="IPR003661">
    <property type="entry name" value="HisK_dim/P_dom"/>
</dbReference>
<dbReference type="FunFam" id="3.30.565.10:FF:000006">
    <property type="entry name" value="Sensor histidine kinase WalK"/>
    <property type="match status" value="1"/>
</dbReference>
<dbReference type="InterPro" id="IPR003594">
    <property type="entry name" value="HATPase_dom"/>
</dbReference>
<organism evidence="17 18">
    <name type="scientific">Bacillus thuringiensis YBT-1518</name>
    <dbReference type="NCBI Taxonomy" id="529122"/>
    <lineage>
        <taxon>Bacteria</taxon>
        <taxon>Bacillati</taxon>
        <taxon>Bacillota</taxon>
        <taxon>Bacilli</taxon>
        <taxon>Bacillales</taxon>
        <taxon>Bacillaceae</taxon>
        <taxon>Bacillus</taxon>
        <taxon>Bacillus cereus group</taxon>
    </lineage>
</organism>